<evidence type="ECO:0000256" key="4">
    <source>
        <dbReference type="ARBA" id="ARBA00023204"/>
    </source>
</evidence>
<dbReference type="KEGG" id="ptc:phytr_2050"/>
<keyword evidence="7" id="KW-1185">Reference proteome</keyword>
<dbReference type="EC" id="3.2.2.-" evidence="5"/>
<gene>
    <name evidence="6" type="ORF">phytr_2050</name>
</gene>
<dbReference type="RefSeq" id="WP_106874035.1">
    <property type="nucleotide sequence ID" value="NZ_CP027845.1"/>
</dbReference>
<dbReference type="CDD" id="cd00540">
    <property type="entry name" value="AAG"/>
    <property type="match status" value="1"/>
</dbReference>
<evidence type="ECO:0000256" key="1">
    <source>
        <dbReference type="ARBA" id="ARBA00009232"/>
    </source>
</evidence>
<dbReference type="PANTHER" id="PTHR10429">
    <property type="entry name" value="DNA-3-METHYLADENINE GLYCOSYLASE"/>
    <property type="match status" value="1"/>
</dbReference>
<dbReference type="OrthoDB" id="9794313at2"/>
<organism evidence="6 7">
    <name type="scientific">Candidatus Phycorickettsia trachydisci</name>
    <dbReference type="NCBI Taxonomy" id="2115978"/>
    <lineage>
        <taxon>Bacteria</taxon>
        <taxon>Pseudomonadati</taxon>
        <taxon>Pseudomonadota</taxon>
        <taxon>Alphaproteobacteria</taxon>
        <taxon>Rickettsiales</taxon>
        <taxon>Rickettsiaceae</taxon>
        <taxon>Candidatus Phycorickettsia</taxon>
    </lineage>
</organism>
<evidence type="ECO:0000313" key="6">
    <source>
        <dbReference type="EMBL" id="AVP87163.1"/>
    </source>
</evidence>
<evidence type="ECO:0000313" key="7">
    <source>
        <dbReference type="Proteomes" id="UP000241762"/>
    </source>
</evidence>
<dbReference type="Pfam" id="PF02245">
    <property type="entry name" value="Pur_DNA_glyco"/>
    <property type="match status" value="1"/>
</dbReference>
<reference evidence="6 7" key="1">
    <citation type="submission" date="2018-03" db="EMBL/GenBank/DDBJ databases">
        <title>A gene transfer event suggests a long-term partnership between eustigmatophyte algae and a novel lineage of endosymbiotic bacteria.</title>
        <authorList>
            <person name="Yurchenko T."/>
            <person name="Sevcikova T."/>
            <person name="Pribyl P."/>
            <person name="El Karkouri K."/>
            <person name="Klimes V."/>
            <person name="Amaral R."/>
            <person name="Zbrankova V."/>
            <person name="Kim E."/>
            <person name="Raoult D."/>
            <person name="Santos L.M.A."/>
            <person name="Elias M."/>
        </authorList>
    </citation>
    <scope>NUCLEOTIDE SEQUENCE [LARGE SCALE GENOMIC DNA]</scope>
    <source>
        <strain evidence="6">CCALA 838</strain>
    </source>
</reference>
<protein>
    <recommendedName>
        <fullName evidence="5">Putative 3-methyladenine DNA glycosylase</fullName>
        <ecNumber evidence="5">3.2.2.-</ecNumber>
    </recommendedName>
</protein>
<dbReference type="EMBL" id="CP027845">
    <property type="protein sequence ID" value="AVP87163.1"/>
    <property type="molecule type" value="Genomic_DNA"/>
</dbReference>
<dbReference type="HAMAP" id="MF_00527">
    <property type="entry name" value="3MGH"/>
    <property type="match status" value="1"/>
</dbReference>
<keyword evidence="3 5" id="KW-0378">Hydrolase</keyword>
<dbReference type="InterPro" id="IPR003180">
    <property type="entry name" value="MPG"/>
</dbReference>
<dbReference type="GO" id="GO:0003677">
    <property type="term" value="F:DNA binding"/>
    <property type="evidence" value="ECO:0007669"/>
    <property type="project" value="InterPro"/>
</dbReference>
<dbReference type="GO" id="GO:0003905">
    <property type="term" value="F:alkylbase DNA N-glycosylase activity"/>
    <property type="evidence" value="ECO:0007669"/>
    <property type="project" value="InterPro"/>
</dbReference>
<dbReference type="NCBIfam" id="TIGR00567">
    <property type="entry name" value="3mg"/>
    <property type="match status" value="1"/>
</dbReference>
<proteinExistence type="inferred from homology"/>
<dbReference type="SUPFAM" id="SSF50486">
    <property type="entry name" value="FMT C-terminal domain-like"/>
    <property type="match status" value="1"/>
</dbReference>
<dbReference type="GO" id="GO:0006284">
    <property type="term" value="P:base-excision repair"/>
    <property type="evidence" value="ECO:0007669"/>
    <property type="project" value="InterPro"/>
</dbReference>
<dbReference type="InterPro" id="IPR011034">
    <property type="entry name" value="Formyl_transferase-like_C_sf"/>
</dbReference>
<evidence type="ECO:0000256" key="3">
    <source>
        <dbReference type="ARBA" id="ARBA00022801"/>
    </source>
</evidence>
<dbReference type="PANTHER" id="PTHR10429:SF0">
    <property type="entry name" value="DNA-3-METHYLADENINE GLYCOSYLASE"/>
    <property type="match status" value="1"/>
</dbReference>
<evidence type="ECO:0000256" key="5">
    <source>
        <dbReference type="HAMAP-Rule" id="MF_00527"/>
    </source>
</evidence>
<sequence>MTKLGYEFYNRCPVEVASDLLGKKFIFGHYKGIITETEAYRGSDDEASHAFKGPTKRASIMFGPCGQLYVYMIYGMYFCMNIVTGNIGEAGAVLIRGLRLEDKTLDGPGKICRHLGITKVHNGLDLINNDHAYLTEGIKISSPIITSRIGITKAIDKAWRFCTSNV</sequence>
<dbReference type="InterPro" id="IPR036995">
    <property type="entry name" value="MPG_sf"/>
</dbReference>
<keyword evidence="4 5" id="KW-0234">DNA repair</keyword>
<dbReference type="Gene3D" id="3.10.300.10">
    <property type="entry name" value="Methylpurine-DNA glycosylase (MPG)"/>
    <property type="match status" value="2"/>
</dbReference>
<dbReference type="AlphaFoldDB" id="A0A2P1P7C1"/>
<name>A0A2P1P7C1_9RICK</name>
<comment type="similarity">
    <text evidence="1 5">Belongs to the DNA glycosylase MPG family.</text>
</comment>
<keyword evidence="2 5" id="KW-0227">DNA damage</keyword>
<evidence type="ECO:0000256" key="2">
    <source>
        <dbReference type="ARBA" id="ARBA00022763"/>
    </source>
</evidence>
<accession>A0A2P1P7C1</accession>
<dbReference type="Proteomes" id="UP000241762">
    <property type="component" value="Chromosome"/>
</dbReference>